<dbReference type="GO" id="GO:0009307">
    <property type="term" value="P:DNA restriction-modification system"/>
    <property type="evidence" value="ECO:0007669"/>
    <property type="project" value="UniProtKB-KW"/>
</dbReference>
<evidence type="ECO:0000256" key="1">
    <source>
        <dbReference type="ARBA" id="ARBA00022603"/>
    </source>
</evidence>
<dbReference type="GO" id="GO:0005739">
    <property type="term" value="C:mitochondrion"/>
    <property type="evidence" value="ECO:0007669"/>
    <property type="project" value="TreeGrafter"/>
</dbReference>
<dbReference type="SUPFAM" id="SSF53335">
    <property type="entry name" value="S-adenosyl-L-methionine-dependent methyltransferases"/>
    <property type="match status" value="1"/>
</dbReference>
<dbReference type="Gene3D" id="3.40.50.150">
    <property type="entry name" value="Vaccinia Virus protein VP39"/>
    <property type="match status" value="1"/>
</dbReference>
<protein>
    <submittedName>
        <fullName evidence="6">Modification methylase HemK</fullName>
    </submittedName>
</protein>
<dbReference type="NCBIfam" id="TIGR00536">
    <property type="entry name" value="hemK_fam"/>
    <property type="match status" value="1"/>
</dbReference>
<gene>
    <name evidence="6" type="ORF">K431DRAFT_222911</name>
</gene>
<comment type="caution">
    <text evidence="6">The sequence shown here is derived from an EMBL/GenBank/DDBJ whole genome shotgun (WGS) entry which is preliminary data.</text>
</comment>
<keyword evidence="7" id="KW-1185">Reference proteome</keyword>
<accession>A0A9P4QA62</accession>
<dbReference type="GO" id="GO:0008276">
    <property type="term" value="F:protein methyltransferase activity"/>
    <property type="evidence" value="ECO:0007669"/>
    <property type="project" value="InterPro"/>
</dbReference>
<evidence type="ECO:0000256" key="3">
    <source>
        <dbReference type="ARBA" id="ARBA00022691"/>
    </source>
</evidence>
<dbReference type="PROSITE" id="PS00092">
    <property type="entry name" value="N6_MTASE"/>
    <property type="match status" value="1"/>
</dbReference>
<organism evidence="6 7">
    <name type="scientific">Polychaeton citri CBS 116435</name>
    <dbReference type="NCBI Taxonomy" id="1314669"/>
    <lineage>
        <taxon>Eukaryota</taxon>
        <taxon>Fungi</taxon>
        <taxon>Dikarya</taxon>
        <taxon>Ascomycota</taxon>
        <taxon>Pezizomycotina</taxon>
        <taxon>Dothideomycetes</taxon>
        <taxon>Dothideomycetidae</taxon>
        <taxon>Capnodiales</taxon>
        <taxon>Capnodiaceae</taxon>
        <taxon>Polychaeton</taxon>
    </lineage>
</organism>
<dbReference type="Proteomes" id="UP000799441">
    <property type="component" value="Unassembled WGS sequence"/>
</dbReference>
<dbReference type="OrthoDB" id="269872at2759"/>
<dbReference type="CDD" id="cd02440">
    <property type="entry name" value="AdoMet_MTases"/>
    <property type="match status" value="1"/>
</dbReference>
<keyword evidence="1 6" id="KW-0489">Methyltransferase</keyword>
<dbReference type="AlphaFoldDB" id="A0A9P4QA62"/>
<reference evidence="6" key="1">
    <citation type="journal article" date="2020" name="Stud. Mycol.">
        <title>101 Dothideomycetes genomes: a test case for predicting lifestyles and emergence of pathogens.</title>
        <authorList>
            <person name="Haridas S."/>
            <person name="Albert R."/>
            <person name="Binder M."/>
            <person name="Bloem J."/>
            <person name="Labutti K."/>
            <person name="Salamov A."/>
            <person name="Andreopoulos B."/>
            <person name="Baker S."/>
            <person name="Barry K."/>
            <person name="Bills G."/>
            <person name="Bluhm B."/>
            <person name="Cannon C."/>
            <person name="Castanera R."/>
            <person name="Culley D."/>
            <person name="Daum C."/>
            <person name="Ezra D."/>
            <person name="Gonzalez J."/>
            <person name="Henrissat B."/>
            <person name="Kuo A."/>
            <person name="Liang C."/>
            <person name="Lipzen A."/>
            <person name="Lutzoni F."/>
            <person name="Magnuson J."/>
            <person name="Mondo S."/>
            <person name="Nolan M."/>
            <person name="Ohm R."/>
            <person name="Pangilinan J."/>
            <person name="Park H.-J."/>
            <person name="Ramirez L."/>
            <person name="Alfaro M."/>
            <person name="Sun H."/>
            <person name="Tritt A."/>
            <person name="Yoshinaga Y."/>
            <person name="Zwiers L.-H."/>
            <person name="Turgeon B."/>
            <person name="Goodwin S."/>
            <person name="Spatafora J."/>
            <person name="Crous P."/>
            <person name="Grigoriev I."/>
        </authorList>
    </citation>
    <scope>NUCLEOTIDE SEQUENCE</scope>
    <source>
        <strain evidence="6">CBS 116435</strain>
    </source>
</reference>
<proteinExistence type="predicted"/>
<evidence type="ECO:0000313" key="7">
    <source>
        <dbReference type="Proteomes" id="UP000799441"/>
    </source>
</evidence>
<dbReference type="InterPro" id="IPR004556">
    <property type="entry name" value="HemK-like"/>
</dbReference>
<evidence type="ECO:0000313" key="6">
    <source>
        <dbReference type="EMBL" id="KAF2722033.1"/>
    </source>
</evidence>
<dbReference type="Pfam" id="PF02384">
    <property type="entry name" value="N6_Mtase"/>
    <property type="match status" value="1"/>
</dbReference>
<dbReference type="PANTHER" id="PTHR18895">
    <property type="entry name" value="HEMK METHYLTRANSFERASE"/>
    <property type="match status" value="1"/>
</dbReference>
<sequence>MPRALSQLLRQAGSSQVLINRLLPVCGSIRSAQNELRWLDERAQGVALNCSNRRSHGSLLEEFVTRRAQHEPLQYILGSEYFGELEIKCRPGVLIPRQETASAVSHLASLLAGPGLLPPRLRIVDFCTGTGCIPLLLHHELSSQVDNNRTELELYGIDISPSAIDLAQENKRLQLDSRARDVAPGHQSLERMRFELADLFRDGDISSHSEMDVLISNPPYISPADFETKTEKSVRDFEPTLALVPTKTDARGVVTGDEFYPRLLHVAQQCGARIVLMEVGDGAQAERVCQLAISQEVWDVIEVWKDEPSASCGNEQESASTPDARRIRVKGRGKARSVFAVRGEGRGWVGLA</sequence>
<dbReference type="PANTHER" id="PTHR18895:SF74">
    <property type="entry name" value="MTRF1L RELEASE FACTOR GLUTAMINE METHYLTRANSFERASE"/>
    <property type="match status" value="1"/>
</dbReference>
<evidence type="ECO:0000256" key="4">
    <source>
        <dbReference type="ARBA" id="ARBA00022747"/>
    </source>
</evidence>
<dbReference type="InterPro" id="IPR029063">
    <property type="entry name" value="SAM-dependent_MTases_sf"/>
</dbReference>
<dbReference type="Gene3D" id="1.10.8.10">
    <property type="entry name" value="DNA helicase RuvA subunit, C-terminal domain"/>
    <property type="match status" value="1"/>
</dbReference>
<dbReference type="InterPro" id="IPR002052">
    <property type="entry name" value="DNA_methylase_N6_adenine_CS"/>
</dbReference>
<keyword evidence="4" id="KW-0680">Restriction system</keyword>
<dbReference type="InterPro" id="IPR050320">
    <property type="entry name" value="N5-glutamine_MTase"/>
</dbReference>
<dbReference type="EMBL" id="MU003785">
    <property type="protein sequence ID" value="KAF2722033.1"/>
    <property type="molecule type" value="Genomic_DNA"/>
</dbReference>
<name>A0A9P4QA62_9PEZI</name>
<dbReference type="GO" id="GO:0008170">
    <property type="term" value="F:N-methyltransferase activity"/>
    <property type="evidence" value="ECO:0007669"/>
    <property type="project" value="InterPro"/>
</dbReference>
<evidence type="ECO:0000256" key="2">
    <source>
        <dbReference type="ARBA" id="ARBA00022679"/>
    </source>
</evidence>
<feature type="domain" description="DNA methylase adenine-specific" evidence="5">
    <location>
        <begin position="122"/>
        <end position="245"/>
    </location>
</feature>
<keyword evidence="3" id="KW-0949">S-adenosyl-L-methionine</keyword>
<dbReference type="InterPro" id="IPR003356">
    <property type="entry name" value="DNA_methylase_A-5"/>
</dbReference>
<dbReference type="GO" id="GO:0032259">
    <property type="term" value="P:methylation"/>
    <property type="evidence" value="ECO:0007669"/>
    <property type="project" value="UniProtKB-KW"/>
</dbReference>
<dbReference type="GO" id="GO:0003677">
    <property type="term" value="F:DNA binding"/>
    <property type="evidence" value="ECO:0007669"/>
    <property type="project" value="InterPro"/>
</dbReference>
<keyword evidence="2" id="KW-0808">Transferase</keyword>
<evidence type="ECO:0000259" key="5">
    <source>
        <dbReference type="Pfam" id="PF02384"/>
    </source>
</evidence>